<dbReference type="Gene3D" id="3.30.70.100">
    <property type="match status" value="1"/>
</dbReference>
<evidence type="ECO:0000256" key="7">
    <source>
        <dbReference type="ARBA" id="ARBA00022862"/>
    </source>
</evidence>
<dbReference type="CDD" id="cd00371">
    <property type="entry name" value="HMA"/>
    <property type="match status" value="1"/>
</dbReference>
<keyword evidence="7" id="KW-0049">Antioxidant</keyword>
<comment type="caution">
    <text evidence="14">The sequence shown here is derived from an EMBL/GenBank/DDBJ whole genome shotgun (WGS) entry which is preliminary data.</text>
</comment>
<evidence type="ECO:0000256" key="8">
    <source>
        <dbReference type="ARBA" id="ARBA00023008"/>
    </source>
</evidence>
<dbReference type="FunFam" id="2.60.40.200:FF:000004">
    <property type="entry name" value="Copper chaperone for superoxide dismutase"/>
    <property type="match status" value="1"/>
</dbReference>
<feature type="domain" description="HMA" evidence="13">
    <location>
        <begin position="25"/>
        <end position="88"/>
    </location>
</feature>
<dbReference type="GO" id="GO:0005507">
    <property type="term" value="F:copper ion binding"/>
    <property type="evidence" value="ECO:0007669"/>
    <property type="project" value="InterPro"/>
</dbReference>
<dbReference type="EMBL" id="QKKF02022824">
    <property type="protein sequence ID" value="RZF38044.1"/>
    <property type="molecule type" value="Genomic_DNA"/>
</dbReference>
<evidence type="ECO:0000256" key="12">
    <source>
        <dbReference type="ARBA" id="ARBA00072705"/>
    </source>
</evidence>
<comment type="similarity">
    <text evidence="3">Belongs to the Cu-Zn superoxide dismutase family.</text>
</comment>
<dbReference type="OrthoDB" id="666972at2759"/>
<evidence type="ECO:0000256" key="1">
    <source>
        <dbReference type="ARBA" id="ARBA00001947"/>
    </source>
</evidence>
<reference evidence="14 15" key="1">
    <citation type="journal article" date="2017" name="Gigascience">
        <title>Genome sequence of the small brown planthopper, Laodelphax striatellus.</title>
        <authorList>
            <person name="Zhu J."/>
            <person name="Jiang F."/>
            <person name="Wang X."/>
            <person name="Yang P."/>
            <person name="Bao Y."/>
            <person name="Zhao W."/>
            <person name="Wang W."/>
            <person name="Lu H."/>
            <person name="Wang Q."/>
            <person name="Cui N."/>
            <person name="Li J."/>
            <person name="Chen X."/>
            <person name="Luo L."/>
            <person name="Yu J."/>
            <person name="Kang L."/>
            <person name="Cui F."/>
        </authorList>
    </citation>
    <scope>NUCLEOTIDE SEQUENCE [LARGE SCALE GENOMIC DNA]</scope>
    <source>
        <strain evidence="14">Lst14</strain>
    </source>
</reference>
<dbReference type="Proteomes" id="UP000291343">
    <property type="component" value="Unassembled WGS sequence"/>
</dbReference>
<evidence type="ECO:0000256" key="3">
    <source>
        <dbReference type="ARBA" id="ARBA00010457"/>
    </source>
</evidence>
<dbReference type="InterPro" id="IPR036423">
    <property type="entry name" value="SOD-like_Cu/Zn_dom_sf"/>
</dbReference>
<keyword evidence="5" id="KW-0479">Metal-binding</keyword>
<comment type="cofactor">
    <cofactor evidence="1">
        <name>Zn(2+)</name>
        <dbReference type="ChEBI" id="CHEBI:29105"/>
    </cofactor>
</comment>
<gene>
    <name evidence="14" type="ORF">LSTR_LSTR006443</name>
</gene>
<evidence type="ECO:0000256" key="5">
    <source>
        <dbReference type="ARBA" id="ARBA00022723"/>
    </source>
</evidence>
<dbReference type="InterPro" id="IPR006121">
    <property type="entry name" value="HMA_dom"/>
</dbReference>
<evidence type="ECO:0000256" key="9">
    <source>
        <dbReference type="ARBA" id="ARBA00023157"/>
    </source>
</evidence>
<dbReference type="AlphaFoldDB" id="A0A482WWZ7"/>
<dbReference type="SUPFAM" id="SSF55008">
    <property type="entry name" value="HMA, heavy metal-associated domain"/>
    <property type="match status" value="1"/>
</dbReference>
<dbReference type="GO" id="GO:0004784">
    <property type="term" value="F:superoxide dismutase activity"/>
    <property type="evidence" value="ECO:0007669"/>
    <property type="project" value="UniProtKB-EC"/>
</dbReference>
<dbReference type="InterPro" id="IPR036163">
    <property type="entry name" value="HMA_dom_sf"/>
</dbReference>
<accession>A0A482WWZ7</accession>
<dbReference type="SMR" id="A0A482WWZ7"/>
<proteinExistence type="inferred from homology"/>
<evidence type="ECO:0000256" key="6">
    <source>
        <dbReference type="ARBA" id="ARBA00022833"/>
    </source>
</evidence>
<dbReference type="EC" id="1.15.1.1" evidence="4"/>
<dbReference type="SUPFAM" id="SSF49329">
    <property type="entry name" value="Cu,Zn superoxide dismutase-like"/>
    <property type="match status" value="1"/>
</dbReference>
<dbReference type="CDD" id="cd00305">
    <property type="entry name" value="Cu-Zn_Superoxide_Dismutase"/>
    <property type="match status" value="1"/>
</dbReference>
<comment type="similarity">
    <text evidence="10">In the C-terminal section; belongs to the Cu-Zn superoxide dismutase family.</text>
</comment>
<evidence type="ECO:0000259" key="13">
    <source>
        <dbReference type="PROSITE" id="PS50846"/>
    </source>
</evidence>
<organism evidence="14 15">
    <name type="scientific">Laodelphax striatellus</name>
    <name type="common">Small brown planthopper</name>
    <name type="synonym">Delphax striatella</name>
    <dbReference type="NCBI Taxonomy" id="195883"/>
    <lineage>
        <taxon>Eukaryota</taxon>
        <taxon>Metazoa</taxon>
        <taxon>Ecdysozoa</taxon>
        <taxon>Arthropoda</taxon>
        <taxon>Hexapoda</taxon>
        <taxon>Insecta</taxon>
        <taxon>Pterygota</taxon>
        <taxon>Neoptera</taxon>
        <taxon>Paraneoptera</taxon>
        <taxon>Hemiptera</taxon>
        <taxon>Auchenorrhyncha</taxon>
        <taxon>Fulgoroidea</taxon>
        <taxon>Delphacidae</taxon>
        <taxon>Criomorphinae</taxon>
        <taxon>Laodelphax</taxon>
    </lineage>
</organism>
<evidence type="ECO:0000313" key="15">
    <source>
        <dbReference type="Proteomes" id="UP000291343"/>
    </source>
</evidence>
<dbReference type="InterPro" id="IPR001424">
    <property type="entry name" value="SOD_Cu_Zn_dom"/>
</dbReference>
<keyword evidence="8" id="KW-0186">Copper</keyword>
<evidence type="ECO:0000256" key="4">
    <source>
        <dbReference type="ARBA" id="ARBA00012682"/>
    </source>
</evidence>
<name>A0A482WWZ7_LAOST</name>
<keyword evidence="6" id="KW-0862">Zinc</keyword>
<dbReference type="InParanoid" id="A0A482WWZ7"/>
<dbReference type="FunCoup" id="A0A482WWZ7">
    <property type="interactions" value="217"/>
</dbReference>
<dbReference type="Pfam" id="PF00080">
    <property type="entry name" value="Sod_Cu"/>
    <property type="match status" value="1"/>
</dbReference>
<dbReference type="STRING" id="195883.A0A482WWZ7"/>
<dbReference type="PANTHER" id="PTHR10003">
    <property type="entry name" value="SUPEROXIDE DISMUTASE CU-ZN -RELATED"/>
    <property type="match status" value="1"/>
</dbReference>
<dbReference type="PROSITE" id="PS50846">
    <property type="entry name" value="HMA_2"/>
    <property type="match status" value="1"/>
</dbReference>
<dbReference type="InterPro" id="IPR024134">
    <property type="entry name" value="SOD_Cu/Zn_/chaperone"/>
</dbReference>
<keyword evidence="9" id="KW-1015">Disulfide bond</keyword>
<evidence type="ECO:0000256" key="2">
    <source>
        <dbReference type="ARBA" id="ARBA00001973"/>
    </source>
</evidence>
<comment type="cofactor">
    <cofactor evidence="2">
        <name>Cu(2+)</name>
        <dbReference type="ChEBI" id="CHEBI:29036"/>
    </cofactor>
</comment>
<dbReference type="Pfam" id="PF00403">
    <property type="entry name" value="HMA"/>
    <property type="match status" value="1"/>
</dbReference>
<protein>
    <recommendedName>
        <fullName evidence="12">Extracellular superoxide dismutase [Cu-Zn]</fullName>
        <ecNumber evidence="4">1.15.1.1</ecNumber>
    </recommendedName>
    <alternativeName>
        <fullName evidence="11">Superoxide dismutase copper chaperone</fullName>
    </alternativeName>
</protein>
<evidence type="ECO:0000313" key="14">
    <source>
        <dbReference type="EMBL" id="RZF38044.1"/>
    </source>
</evidence>
<evidence type="ECO:0000256" key="11">
    <source>
        <dbReference type="ARBA" id="ARBA00032899"/>
    </source>
</evidence>
<sequence>MPLSVQLEPHLASGRKQYVIRHELKARIEFAVQMTCERCERKVRNALGDLKEIENLSISVENGTVLVETSLPSSIIQDRIESTGMKAVLKGFGSNKDGIGNKMAAVAMLGGNNGYGAGTVRGIVRFVQLDDAQCVIEGTVDGLDPGEHGLHVNECGDITNGCSSTGEHFNLKNTKHGAPDADENNRHTGDLGNIKADSDGRATFRLVDRILKVWDIIGRSIVVTAGQDDLGLGGNPQSQVDGNTGERLACGIISRSAGVFENSKKICACDGLTLWDEREKPANNPVIPSSSLCTYL</sequence>
<dbReference type="Gene3D" id="2.60.40.200">
    <property type="entry name" value="Superoxide dismutase, copper/zinc binding domain"/>
    <property type="match status" value="1"/>
</dbReference>
<dbReference type="PRINTS" id="PR00068">
    <property type="entry name" value="CUZNDISMTASE"/>
</dbReference>
<keyword evidence="15" id="KW-1185">Reference proteome</keyword>
<evidence type="ECO:0000256" key="10">
    <source>
        <dbReference type="ARBA" id="ARBA00025798"/>
    </source>
</evidence>